<dbReference type="EMBL" id="CAJOBR010067208">
    <property type="protein sequence ID" value="CAF5087950.1"/>
    <property type="molecule type" value="Genomic_DNA"/>
</dbReference>
<dbReference type="SUPFAM" id="SSF52777">
    <property type="entry name" value="CoA-dependent acyltransferases"/>
    <property type="match status" value="1"/>
</dbReference>
<protein>
    <recommendedName>
        <fullName evidence="4">Choline O-acetyltransferase</fullName>
        <ecNumber evidence="3">2.3.1.6</ecNumber>
    </recommendedName>
</protein>
<evidence type="ECO:0000256" key="2">
    <source>
        <dbReference type="ARBA" id="ARBA00022979"/>
    </source>
</evidence>
<evidence type="ECO:0000256" key="1">
    <source>
        <dbReference type="ARBA" id="ARBA00005232"/>
    </source>
</evidence>
<dbReference type="InterPro" id="IPR039551">
    <property type="entry name" value="Cho/carn_acyl_trans"/>
</dbReference>
<evidence type="ECO:0000313" key="8">
    <source>
        <dbReference type="Proteomes" id="UP000663848"/>
    </source>
</evidence>
<dbReference type="GO" id="GO:0007274">
    <property type="term" value="P:neuromuscular synaptic transmission"/>
    <property type="evidence" value="ECO:0007669"/>
    <property type="project" value="TreeGrafter"/>
</dbReference>
<evidence type="ECO:0000259" key="5">
    <source>
        <dbReference type="Pfam" id="PF00755"/>
    </source>
</evidence>
<evidence type="ECO:0000256" key="3">
    <source>
        <dbReference type="ARBA" id="ARBA00039091"/>
    </source>
</evidence>
<organism evidence="6 8">
    <name type="scientific">Rotaria socialis</name>
    <dbReference type="NCBI Taxonomy" id="392032"/>
    <lineage>
        <taxon>Eukaryota</taxon>
        <taxon>Metazoa</taxon>
        <taxon>Spiralia</taxon>
        <taxon>Gnathifera</taxon>
        <taxon>Rotifera</taxon>
        <taxon>Eurotatoria</taxon>
        <taxon>Bdelloidea</taxon>
        <taxon>Philodinida</taxon>
        <taxon>Philodinidae</taxon>
        <taxon>Rotaria</taxon>
    </lineage>
</organism>
<feature type="non-terminal residue" evidence="6">
    <location>
        <position position="1"/>
    </location>
</feature>
<reference evidence="6" key="1">
    <citation type="submission" date="2021-02" db="EMBL/GenBank/DDBJ databases">
        <authorList>
            <person name="Nowell W R."/>
        </authorList>
    </citation>
    <scope>NUCLEOTIDE SEQUENCE</scope>
</reference>
<feature type="domain" description="Choline/carnitine acyltransferase" evidence="5">
    <location>
        <begin position="1"/>
        <end position="34"/>
    </location>
</feature>
<dbReference type="GO" id="GO:0043005">
    <property type="term" value="C:neuron projection"/>
    <property type="evidence" value="ECO:0007669"/>
    <property type="project" value="TreeGrafter"/>
</dbReference>
<proteinExistence type="inferred from homology"/>
<dbReference type="Proteomes" id="UP000663848">
    <property type="component" value="Unassembled WGS sequence"/>
</dbReference>
<dbReference type="Pfam" id="PF00755">
    <property type="entry name" value="Carn_acyltransf"/>
    <property type="match status" value="1"/>
</dbReference>
<dbReference type="Gene3D" id="3.30.559.10">
    <property type="entry name" value="Chloramphenicol acetyltransferase-like domain"/>
    <property type="match status" value="1"/>
</dbReference>
<dbReference type="EMBL" id="CAJOBR010083365">
    <property type="protein sequence ID" value="CAF5128190.1"/>
    <property type="molecule type" value="Genomic_DNA"/>
</dbReference>
<dbReference type="EC" id="2.3.1.6" evidence="3"/>
<evidence type="ECO:0000313" key="7">
    <source>
        <dbReference type="EMBL" id="CAF5128190.1"/>
    </source>
</evidence>
<comment type="similarity">
    <text evidence="1">Belongs to the carnitine/choline acetyltransferase family.</text>
</comment>
<dbReference type="PANTHER" id="PTHR22589:SF14">
    <property type="entry name" value="CHOLINE O-ACETYLTRANSFERASE"/>
    <property type="match status" value="1"/>
</dbReference>
<evidence type="ECO:0000256" key="4">
    <source>
        <dbReference type="ARBA" id="ARBA00040495"/>
    </source>
</evidence>
<gene>
    <name evidence="6" type="ORF">QYT958_LOCUS44208</name>
    <name evidence="7" type="ORF">QYT958_LOCUS46557</name>
</gene>
<dbReference type="AlphaFoldDB" id="A0A822E0P6"/>
<accession>A0A822E0P6</accession>
<dbReference type="GO" id="GO:0045202">
    <property type="term" value="C:synapse"/>
    <property type="evidence" value="ECO:0007669"/>
    <property type="project" value="GOC"/>
</dbReference>
<name>A0A822E0P6_9BILA</name>
<dbReference type="PANTHER" id="PTHR22589">
    <property type="entry name" value="CARNITINE O-ACYLTRANSFERASE"/>
    <property type="match status" value="1"/>
</dbReference>
<dbReference type="InterPro" id="IPR023213">
    <property type="entry name" value="CAT-like_dom_sf"/>
</dbReference>
<dbReference type="GO" id="GO:0004102">
    <property type="term" value="F:choline O-acetyltransferase activity"/>
    <property type="evidence" value="ECO:0007669"/>
    <property type="project" value="UniProtKB-EC"/>
</dbReference>
<keyword evidence="2" id="KW-0530">Neurotransmitter biosynthesis</keyword>
<evidence type="ECO:0000313" key="6">
    <source>
        <dbReference type="EMBL" id="CAF5087950.1"/>
    </source>
</evidence>
<sequence>MSPDAFIQMCLQFTYFKMYNKLVSTYESASTRRF</sequence>
<dbReference type="GO" id="GO:0005737">
    <property type="term" value="C:cytoplasm"/>
    <property type="evidence" value="ECO:0007669"/>
    <property type="project" value="TreeGrafter"/>
</dbReference>
<dbReference type="InterPro" id="IPR000542">
    <property type="entry name" value="Carn_acyl_trans"/>
</dbReference>
<dbReference type="GO" id="GO:0008292">
    <property type="term" value="P:acetylcholine biosynthetic process"/>
    <property type="evidence" value="ECO:0007669"/>
    <property type="project" value="TreeGrafter"/>
</dbReference>
<comment type="caution">
    <text evidence="6">The sequence shown here is derived from an EMBL/GenBank/DDBJ whole genome shotgun (WGS) entry which is preliminary data.</text>
</comment>